<evidence type="ECO:0000259" key="1">
    <source>
        <dbReference type="PROSITE" id="PS51833"/>
    </source>
</evidence>
<keyword evidence="3" id="KW-1185">Reference proteome</keyword>
<name>A0A1I1NKN2_9GAMM</name>
<reference evidence="2 3" key="1">
    <citation type="submission" date="2016-10" db="EMBL/GenBank/DDBJ databases">
        <authorList>
            <person name="de Groot N.N."/>
        </authorList>
    </citation>
    <scope>NUCLEOTIDE SEQUENCE [LARGE SCALE GENOMIC DNA]</scope>
    <source>
        <strain evidence="2 3">DSM 6059</strain>
    </source>
</reference>
<dbReference type="RefSeq" id="WP_091986079.1">
    <property type="nucleotide sequence ID" value="NZ_FOLO01000026.1"/>
</dbReference>
<dbReference type="PANTHER" id="PTHR33525">
    <property type="match status" value="1"/>
</dbReference>
<protein>
    <submittedName>
        <fullName evidence="2">HD-like signal output (HDOD) domain, no enzymatic activity</fullName>
    </submittedName>
</protein>
<dbReference type="PROSITE" id="PS51833">
    <property type="entry name" value="HDOD"/>
    <property type="match status" value="1"/>
</dbReference>
<dbReference type="OrthoDB" id="5848404at2"/>
<dbReference type="InterPro" id="IPR013976">
    <property type="entry name" value="HDOD"/>
</dbReference>
<dbReference type="SUPFAM" id="SSF109604">
    <property type="entry name" value="HD-domain/PDEase-like"/>
    <property type="match status" value="1"/>
</dbReference>
<evidence type="ECO:0000313" key="3">
    <source>
        <dbReference type="Proteomes" id="UP000198862"/>
    </source>
</evidence>
<proteinExistence type="predicted"/>
<organism evidence="2 3">
    <name type="scientific">Pseudoalteromonas denitrificans DSM 6059</name>
    <dbReference type="NCBI Taxonomy" id="1123010"/>
    <lineage>
        <taxon>Bacteria</taxon>
        <taxon>Pseudomonadati</taxon>
        <taxon>Pseudomonadota</taxon>
        <taxon>Gammaproteobacteria</taxon>
        <taxon>Alteromonadales</taxon>
        <taxon>Pseudoalteromonadaceae</taxon>
        <taxon>Pseudoalteromonas</taxon>
    </lineage>
</organism>
<dbReference type="Gene3D" id="1.10.3210.10">
    <property type="entry name" value="Hypothetical protein af1432"/>
    <property type="match status" value="1"/>
</dbReference>
<accession>A0A1I1NKN2</accession>
<dbReference type="InterPro" id="IPR052340">
    <property type="entry name" value="RNase_Y/CdgJ"/>
</dbReference>
<dbReference type="AlphaFoldDB" id="A0A1I1NKN2"/>
<gene>
    <name evidence="2" type="ORF">SAMN02745724_03107</name>
</gene>
<dbReference type="Proteomes" id="UP000198862">
    <property type="component" value="Unassembled WGS sequence"/>
</dbReference>
<sequence>MKNITNTVIFDMMFGQNIVHHDTMNEFEVGIINRIENLLIETEKINSYISSLPEVFSELMVELESEKTDFLKIEALLNKDPILASKLLSLANSAYYKHTKKPIETLAKAIAVLGLDNINCIVIPLLVKGIFRVNLYHFKLFGSLIWQHSLETAVLCKMLSKDADNISQFHCYLMGLVHDLGKVVVFECISQQLNEIDSFSFLGSNQFKQALAKHSLLLSVEISKNWQLPIKIQDSLEQQVKGDEDVFSHILSLANKISEANLLIENNKLTLVSAIEEISNENISEDQVTSCLNKLMELPPL</sequence>
<dbReference type="Pfam" id="PF08668">
    <property type="entry name" value="HDOD"/>
    <property type="match status" value="1"/>
</dbReference>
<evidence type="ECO:0000313" key="2">
    <source>
        <dbReference type="EMBL" id="SFC98211.1"/>
    </source>
</evidence>
<dbReference type="PANTHER" id="PTHR33525:SF6">
    <property type="entry name" value="HDOD DOMAIN-CONTAINING PROTEIN"/>
    <property type="match status" value="1"/>
</dbReference>
<feature type="domain" description="HDOD" evidence="1">
    <location>
        <begin position="49"/>
        <end position="242"/>
    </location>
</feature>
<dbReference type="EMBL" id="FOLO01000026">
    <property type="protein sequence ID" value="SFC98211.1"/>
    <property type="molecule type" value="Genomic_DNA"/>
</dbReference>
<dbReference type="STRING" id="1123010.SAMN02745724_03107"/>